<dbReference type="AlphaFoldDB" id="A0A1G8ATK9"/>
<proteinExistence type="predicted"/>
<dbReference type="EMBL" id="FNDK01000003">
    <property type="protein sequence ID" value="SDH24257.1"/>
    <property type="molecule type" value="Genomic_DNA"/>
</dbReference>
<evidence type="ECO:0000313" key="2">
    <source>
        <dbReference type="EMBL" id="SDH24257.1"/>
    </source>
</evidence>
<keyword evidence="1" id="KW-0812">Transmembrane</keyword>
<feature type="transmembrane region" description="Helical" evidence="1">
    <location>
        <begin position="99"/>
        <end position="121"/>
    </location>
</feature>
<keyword evidence="3" id="KW-1185">Reference proteome</keyword>
<dbReference type="RefSeq" id="WP_091271573.1">
    <property type="nucleotide sequence ID" value="NZ_FNDK01000003.1"/>
</dbReference>
<reference evidence="2 3" key="1">
    <citation type="submission" date="2016-10" db="EMBL/GenBank/DDBJ databases">
        <authorList>
            <person name="de Groot N.N."/>
        </authorList>
    </citation>
    <scope>NUCLEOTIDE SEQUENCE [LARGE SCALE GENOMIC DNA]</scope>
    <source>
        <strain evidence="2 3">DSM 21632</strain>
    </source>
</reference>
<dbReference type="Proteomes" id="UP000199163">
    <property type="component" value="Unassembled WGS sequence"/>
</dbReference>
<keyword evidence="1" id="KW-1133">Transmembrane helix</keyword>
<protein>
    <recommendedName>
        <fullName evidence="4">DUF4306 domain-containing protein</fullName>
    </recommendedName>
</protein>
<evidence type="ECO:0000313" key="3">
    <source>
        <dbReference type="Proteomes" id="UP000199163"/>
    </source>
</evidence>
<dbReference type="InterPro" id="IPR025440">
    <property type="entry name" value="DUF4306"/>
</dbReference>
<gene>
    <name evidence="2" type="ORF">SAMN05192534_10312</name>
</gene>
<sequence>MHWFVIQLAVVFALFFVSTVAAWYEGSAVLYDPWEWKYSTPFSHVVYGNVEQASQITWLDHFVYAAKFQPLFPVLMTVSALYVLFLIGCRLLKTHRIRAAYYFTALGLLSFIISFMLLDALTIGGSIFFYVLLASGGMCFLFLYELFIRREGGSMLT</sequence>
<name>A0A1G8ATK9_9BACI</name>
<evidence type="ECO:0000256" key="1">
    <source>
        <dbReference type="SAM" id="Phobius"/>
    </source>
</evidence>
<feature type="transmembrane region" description="Helical" evidence="1">
    <location>
        <begin position="71"/>
        <end position="92"/>
    </location>
</feature>
<feature type="transmembrane region" description="Helical" evidence="1">
    <location>
        <begin position="127"/>
        <end position="147"/>
    </location>
</feature>
<evidence type="ECO:0008006" key="4">
    <source>
        <dbReference type="Google" id="ProtNLM"/>
    </source>
</evidence>
<dbReference type="Pfam" id="PF14154">
    <property type="entry name" value="DUF4306"/>
    <property type="match status" value="1"/>
</dbReference>
<dbReference type="OrthoDB" id="2721142at2"/>
<keyword evidence="1" id="KW-0472">Membrane</keyword>
<accession>A0A1G8ATK9</accession>
<organism evidence="2 3">
    <name type="scientific">Alteribacillus persepolensis</name>
    <dbReference type="NCBI Taxonomy" id="568899"/>
    <lineage>
        <taxon>Bacteria</taxon>
        <taxon>Bacillati</taxon>
        <taxon>Bacillota</taxon>
        <taxon>Bacilli</taxon>
        <taxon>Bacillales</taxon>
        <taxon>Bacillaceae</taxon>
        <taxon>Alteribacillus</taxon>
    </lineage>
</organism>